<gene>
    <name evidence="1" type="ORF">SAMN04487948_11863</name>
</gene>
<dbReference type="Proteomes" id="UP000199126">
    <property type="component" value="Unassembled WGS sequence"/>
</dbReference>
<sequence length="100" mass="11767">MYKSVFSPFPERSSSSLLTDAQKLVESDFDAPYGLFGLYYEKQDEKYGQLRADRIAEKFRTDVEFWYDFDIETVAIEPFEGLRHPHHQHGAVITWLLTDE</sequence>
<accession>A0A1H8VPW9</accession>
<dbReference type="EMBL" id="FODV01000018">
    <property type="protein sequence ID" value="SEP17343.1"/>
    <property type="molecule type" value="Genomic_DNA"/>
</dbReference>
<dbReference type="RefSeq" id="WP_211609253.1">
    <property type="nucleotide sequence ID" value="NZ_FODV01000018.1"/>
</dbReference>
<dbReference type="OrthoDB" id="193791at2157"/>
<organism evidence="1 2">
    <name type="scientific">Halogranum amylolyticum</name>
    <dbReference type="NCBI Taxonomy" id="660520"/>
    <lineage>
        <taxon>Archaea</taxon>
        <taxon>Methanobacteriati</taxon>
        <taxon>Methanobacteriota</taxon>
        <taxon>Stenosarchaea group</taxon>
        <taxon>Halobacteria</taxon>
        <taxon>Halobacteriales</taxon>
        <taxon>Haloferacaceae</taxon>
    </lineage>
</organism>
<proteinExistence type="predicted"/>
<dbReference type="AlphaFoldDB" id="A0A1H8VPW9"/>
<reference evidence="2" key="1">
    <citation type="submission" date="2016-10" db="EMBL/GenBank/DDBJ databases">
        <authorList>
            <person name="Varghese N."/>
            <person name="Submissions S."/>
        </authorList>
    </citation>
    <scope>NUCLEOTIDE SEQUENCE [LARGE SCALE GENOMIC DNA]</scope>
    <source>
        <strain evidence="2">CGMCC 1.10121</strain>
    </source>
</reference>
<evidence type="ECO:0000313" key="1">
    <source>
        <dbReference type="EMBL" id="SEP17343.1"/>
    </source>
</evidence>
<protein>
    <submittedName>
        <fullName evidence="1">Uncharacterized protein</fullName>
    </submittedName>
</protein>
<name>A0A1H8VPW9_9EURY</name>
<keyword evidence="2" id="KW-1185">Reference proteome</keyword>
<evidence type="ECO:0000313" key="2">
    <source>
        <dbReference type="Proteomes" id="UP000199126"/>
    </source>
</evidence>